<dbReference type="Proteomes" id="UP001159179">
    <property type="component" value="Unassembled WGS sequence"/>
</dbReference>
<organism evidence="1 2">
    <name type="scientific">Heyndrickxia oleronia</name>
    <dbReference type="NCBI Taxonomy" id="38875"/>
    <lineage>
        <taxon>Bacteria</taxon>
        <taxon>Bacillati</taxon>
        <taxon>Bacillota</taxon>
        <taxon>Bacilli</taxon>
        <taxon>Bacillales</taxon>
        <taxon>Bacillaceae</taxon>
        <taxon>Heyndrickxia</taxon>
    </lineage>
</organism>
<name>A0AAW6SSR1_9BACI</name>
<dbReference type="RefSeq" id="WP_280615716.1">
    <property type="nucleotide sequence ID" value="NZ_JAROYP010000001.1"/>
</dbReference>
<dbReference type="EMBL" id="JAROYP010000001">
    <property type="protein sequence ID" value="MDH5159877.1"/>
    <property type="molecule type" value="Genomic_DNA"/>
</dbReference>
<dbReference type="InterPro" id="IPR027417">
    <property type="entry name" value="P-loop_NTPase"/>
</dbReference>
<evidence type="ECO:0000313" key="1">
    <source>
        <dbReference type="EMBL" id="MDH5159877.1"/>
    </source>
</evidence>
<sequence length="253" mass="28508">MNTNESRCLLANGCKVAGTAQCNDNCAHFTAIHGRSGSGGRVAAAGTPADYRLLTLANSPARDSQQEIYRGLPQYIETFERMFDGGTPRIKSMYLWSAKPGTGKTTTAAVLLNEWIRRHYSGSLKRGDQPLQQPAYFLDTNEWQTLYNEFNRSHVPQEVAERASREYYRRLASAKQARFAVLDDIGVRTATEGFRGDLHSVINHRTVNGLPTVYTSNLPIEDMARVFDARLYDRMRDQCIVFEFGGESKRGRR</sequence>
<keyword evidence="1" id="KW-0067">ATP-binding</keyword>
<dbReference type="AlphaFoldDB" id="A0AAW6SSR1"/>
<dbReference type="Gene3D" id="3.40.50.300">
    <property type="entry name" value="P-loop containing nucleotide triphosphate hydrolases"/>
    <property type="match status" value="1"/>
</dbReference>
<gene>
    <name evidence="1" type="ORF">P5X88_02950</name>
</gene>
<proteinExistence type="predicted"/>
<reference evidence="1" key="1">
    <citation type="submission" date="2023-03" db="EMBL/GenBank/DDBJ databases">
        <title>Bacterial isolates from washroom surfaces on a university campus.</title>
        <authorList>
            <person name="Holman D.B."/>
            <person name="Gzyl K.E."/>
            <person name="Taheri A.E."/>
        </authorList>
    </citation>
    <scope>NUCLEOTIDE SEQUENCE</scope>
    <source>
        <strain evidence="1">RD03</strain>
    </source>
</reference>
<comment type="caution">
    <text evidence="1">The sequence shown here is derived from an EMBL/GenBank/DDBJ whole genome shotgun (WGS) entry which is preliminary data.</text>
</comment>
<keyword evidence="1" id="KW-0547">Nucleotide-binding</keyword>
<dbReference type="SUPFAM" id="SSF52540">
    <property type="entry name" value="P-loop containing nucleoside triphosphate hydrolases"/>
    <property type="match status" value="1"/>
</dbReference>
<evidence type="ECO:0000313" key="2">
    <source>
        <dbReference type="Proteomes" id="UP001159179"/>
    </source>
</evidence>
<dbReference type="GO" id="GO:0005524">
    <property type="term" value="F:ATP binding"/>
    <property type="evidence" value="ECO:0007669"/>
    <property type="project" value="UniProtKB-KW"/>
</dbReference>
<protein>
    <submittedName>
        <fullName evidence="1">ATP-binding protein</fullName>
    </submittedName>
</protein>
<accession>A0AAW6SSR1</accession>